<dbReference type="Gene3D" id="3.40.50.300">
    <property type="entry name" value="P-loop containing nucleotide triphosphate hydrolases"/>
    <property type="match status" value="1"/>
</dbReference>
<dbReference type="Pfam" id="PF01966">
    <property type="entry name" value="HD"/>
    <property type="match status" value="1"/>
</dbReference>
<protein>
    <submittedName>
        <fullName evidence="3">Nucleotidyltransferase with HDIG domain</fullName>
    </submittedName>
</protein>
<feature type="domain" description="HD" evidence="2">
    <location>
        <begin position="41"/>
        <end position="164"/>
    </location>
</feature>
<dbReference type="CDD" id="cd00077">
    <property type="entry name" value="HDc"/>
    <property type="match status" value="1"/>
</dbReference>
<dbReference type="InterPro" id="IPR006674">
    <property type="entry name" value="HD_domain"/>
</dbReference>
<evidence type="ECO:0000313" key="3">
    <source>
        <dbReference type="EMBL" id="MDP9830460.1"/>
    </source>
</evidence>
<dbReference type="RefSeq" id="WP_307249530.1">
    <property type="nucleotide sequence ID" value="NZ_JAUSQZ010000001.1"/>
</dbReference>
<organism evidence="3 4">
    <name type="scientific">Kineosporia succinea</name>
    <dbReference type="NCBI Taxonomy" id="84632"/>
    <lineage>
        <taxon>Bacteria</taxon>
        <taxon>Bacillati</taxon>
        <taxon>Actinomycetota</taxon>
        <taxon>Actinomycetes</taxon>
        <taxon>Kineosporiales</taxon>
        <taxon>Kineosporiaceae</taxon>
        <taxon>Kineosporia</taxon>
    </lineage>
</organism>
<sequence>MDAIGRAVEGAPVDLSAESRPELAALRDCPQTAAFHAEGDVATHSRWVYDLAAEHAERLTDPNQAVALRLAGLLHDVGKPLTTRENGPGRWSAHGHDLEGAKLVASLFATHPAVLKLPLGVHHSVHALVRAHMWTYAAERISPGAALRMTHVTDPALLMALWDSDSRGRIADDVTELAERVEFAGLVLRDLDAARPGSFGLLDQVAERGTADPRAWRETFRALVEGSLTDVGAVSARLAAAERHSTGGSITYTIGLPGVGKSTWAREVWAPATGGVVLSGEGARRRDRRAAAAAVVRQIPTLLAAGRDICVDATHLLRETRDVLVTYAGRYGAALHAVSFNAPLEMSLRRQTTRPGADAVPAAAVTAMAARLRWPTPDEYQTLTVVEPNRVSWAYDERTRWSAGRPGGTEGVRWSA</sequence>
<proteinExistence type="predicted"/>
<accession>A0ABT9PE68</accession>
<evidence type="ECO:0000259" key="2">
    <source>
        <dbReference type="Pfam" id="PF01966"/>
    </source>
</evidence>
<dbReference type="InterPro" id="IPR027417">
    <property type="entry name" value="P-loop_NTPase"/>
</dbReference>
<dbReference type="InterPro" id="IPR006675">
    <property type="entry name" value="HDIG_dom"/>
</dbReference>
<evidence type="ECO:0000313" key="4">
    <source>
        <dbReference type="Proteomes" id="UP001235712"/>
    </source>
</evidence>
<dbReference type="SUPFAM" id="SSF52540">
    <property type="entry name" value="P-loop containing nucleoside triphosphate hydrolases"/>
    <property type="match status" value="1"/>
</dbReference>
<dbReference type="EMBL" id="JAUSQZ010000001">
    <property type="protein sequence ID" value="MDP9830460.1"/>
    <property type="molecule type" value="Genomic_DNA"/>
</dbReference>
<gene>
    <name evidence="3" type="ORF">J2S57_006209</name>
</gene>
<comment type="caution">
    <text evidence="3">The sequence shown here is derived from an EMBL/GenBank/DDBJ whole genome shotgun (WGS) entry which is preliminary data.</text>
</comment>
<name>A0ABT9PE68_9ACTN</name>
<dbReference type="NCBIfam" id="TIGR00277">
    <property type="entry name" value="HDIG"/>
    <property type="match status" value="1"/>
</dbReference>
<dbReference type="PANTHER" id="PTHR47545:SF1">
    <property type="entry name" value="MULTIFUNCTIONAL CCA PROTEIN"/>
    <property type="match status" value="1"/>
</dbReference>
<dbReference type="Pfam" id="PF13671">
    <property type="entry name" value="AAA_33"/>
    <property type="match status" value="1"/>
</dbReference>
<evidence type="ECO:0000256" key="1">
    <source>
        <dbReference type="ARBA" id="ARBA00022741"/>
    </source>
</evidence>
<dbReference type="Gene3D" id="1.10.3090.10">
    <property type="entry name" value="cca-adding enzyme, domain 2"/>
    <property type="match status" value="1"/>
</dbReference>
<dbReference type="SUPFAM" id="SSF109604">
    <property type="entry name" value="HD-domain/PDEase-like"/>
    <property type="match status" value="1"/>
</dbReference>
<dbReference type="InterPro" id="IPR003607">
    <property type="entry name" value="HD/PDEase_dom"/>
</dbReference>
<dbReference type="PANTHER" id="PTHR47545">
    <property type="entry name" value="MULTIFUNCTIONAL CCA PROTEIN"/>
    <property type="match status" value="1"/>
</dbReference>
<keyword evidence="4" id="KW-1185">Reference proteome</keyword>
<keyword evidence="1" id="KW-0547">Nucleotide-binding</keyword>
<dbReference type="InterPro" id="IPR050124">
    <property type="entry name" value="tRNA_CCA-adding_enzyme"/>
</dbReference>
<dbReference type="Proteomes" id="UP001235712">
    <property type="component" value="Unassembled WGS sequence"/>
</dbReference>
<reference evidence="3 4" key="1">
    <citation type="submission" date="2023-07" db="EMBL/GenBank/DDBJ databases">
        <title>Sequencing the genomes of 1000 actinobacteria strains.</title>
        <authorList>
            <person name="Klenk H.-P."/>
        </authorList>
    </citation>
    <scope>NUCLEOTIDE SEQUENCE [LARGE SCALE GENOMIC DNA]</scope>
    <source>
        <strain evidence="3 4">DSM 44388</strain>
    </source>
</reference>